<name>A0A319E5P3_ASPSB</name>
<keyword evidence="1" id="KW-0472">Membrane</keyword>
<dbReference type="EMBL" id="KZ826358">
    <property type="protein sequence ID" value="PYI05426.1"/>
    <property type="molecule type" value="Genomic_DNA"/>
</dbReference>
<feature type="transmembrane region" description="Helical" evidence="1">
    <location>
        <begin position="9"/>
        <end position="31"/>
    </location>
</feature>
<keyword evidence="1" id="KW-0812">Transmembrane</keyword>
<feature type="transmembrane region" description="Helical" evidence="1">
    <location>
        <begin position="51"/>
        <end position="73"/>
    </location>
</feature>
<dbReference type="AlphaFoldDB" id="A0A319E5P3"/>
<evidence type="ECO:0000313" key="3">
    <source>
        <dbReference type="Proteomes" id="UP000248423"/>
    </source>
</evidence>
<dbReference type="OrthoDB" id="6509908at2759"/>
<organism evidence="2 3">
    <name type="scientific">Aspergillus sclerotiicarbonarius (strain CBS 121057 / IBT 28362)</name>
    <dbReference type="NCBI Taxonomy" id="1448318"/>
    <lineage>
        <taxon>Eukaryota</taxon>
        <taxon>Fungi</taxon>
        <taxon>Dikarya</taxon>
        <taxon>Ascomycota</taxon>
        <taxon>Pezizomycotina</taxon>
        <taxon>Eurotiomycetes</taxon>
        <taxon>Eurotiomycetidae</taxon>
        <taxon>Eurotiales</taxon>
        <taxon>Aspergillaceae</taxon>
        <taxon>Aspergillus</taxon>
        <taxon>Aspergillus subgen. Circumdati</taxon>
    </lineage>
</organism>
<protein>
    <submittedName>
        <fullName evidence="2">Uncharacterized protein</fullName>
    </submittedName>
</protein>
<dbReference type="Proteomes" id="UP000248423">
    <property type="component" value="Unassembled WGS sequence"/>
</dbReference>
<keyword evidence="3" id="KW-1185">Reference proteome</keyword>
<gene>
    <name evidence="2" type="ORF">BO78DRAFT_419636</name>
</gene>
<evidence type="ECO:0000313" key="2">
    <source>
        <dbReference type="EMBL" id="PYI05426.1"/>
    </source>
</evidence>
<keyword evidence="1" id="KW-1133">Transmembrane helix</keyword>
<accession>A0A319E5P3</accession>
<dbReference type="VEuPathDB" id="FungiDB:BO78DRAFT_419636"/>
<sequence>MSPNGGFRAWFQVLASFVVFVNTWFAIINSYGTYQTFYEGPLLPTITASTISWVGSLQSFLIMFLDVLSAPIYDGGYIFSCYTPAYFWQYSGK</sequence>
<proteinExistence type="predicted"/>
<reference evidence="2 3" key="1">
    <citation type="submission" date="2018-02" db="EMBL/GenBank/DDBJ databases">
        <title>The genomes of Aspergillus section Nigri reveals drivers in fungal speciation.</title>
        <authorList>
            <consortium name="DOE Joint Genome Institute"/>
            <person name="Vesth T.C."/>
            <person name="Nybo J."/>
            <person name="Theobald S."/>
            <person name="Brandl J."/>
            <person name="Frisvad J.C."/>
            <person name="Nielsen K.F."/>
            <person name="Lyhne E.K."/>
            <person name="Kogle M.E."/>
            <person name="Kuo A."/>
            <person name="Riley R."/>
            <person name="Clum A."/>
            <person name="Nolan M."/>
            <person name="Lipzen A."/>
            <person name="Salamov A."/>
            <person name="Henrissat B."/>
            <person name="Wiebenga A."/>
            <person name="De vries R.P."/>
            <person name="Grigoriev I.V."/>
            <person name="Mortensen U.H."/>
            <person name="Andersen M.R."/>
            <person name="Baker S.E."/>
        </authorList>
    </citation>
    <scope>NUCLEOTIDE SEQUENCE [LARGE SCALE GENOMIC DNA]</scope>
    <source>
        <strain evidence="2 3">CBS 121057</strain>
    </source>
</reference>
<evidence type="ECO:0000256" key="1">
    <source>
        <dbReference type="SAM" id="Phobius"/>
    </source>
</evidence>